<evidence type="ECO:0000313" key="20">
    <source>
        <dbReference type="EMBL" id="SMA49094.1"/>
    </source>
</evidence>
<keyword evidence="21" id="KW-1185">Reference proteome</keyword>
<evidence type="ECO:0000256" key="1">
    <source>
        <dbReference type="ARBA" id="ARBA00001941"/>
    </source>
</evidence>
<evidence type="ECO:0000256" key="12">
    <source>
        <dbReference type="ARBA" id="ARBA00044252"/>
    </source>
</evidence>
<evidence type="ECO:0000256" key="7">
    <source>
        <dbReference type="ARBA" id="ARBA00022997"/>
    </source>
</evidence>
<dbReference type="SUPFAM" id="SSF53187">
    <property type="entry name" value="Zn-dependent exopeptidases"/>
    <property type="match status" value="1"/>
</dbReference>
<evidence type="ECO:0000256" key="16">
    <source>
        <dbReference type="ARBA" id="ARBA00076004"/>
    </source>
</evidence>
<dbReference type="Pfam" id="PF07687">
    <property type="entry name" value="M20_dimer"/>
    <property type="match status" value="1"/>
</dbReference>
<dbReference type="PANTHER" id="PTHR43501:SF1">
    <property type="entry name" value="CYTOSOL NON-SPECIFIC DIPEPTIDASE"/>
    <property type="match status" value="1"/>
</dbReference>
<sequence length="489" mass="52422">MSEHQSDIKQLAPAAVWQYFHDICQIPHPSGEEEALRNYVLNFAAEHKLEAEVDAVGNVVVRKPATPGMENRFGVVLQGHLDMVPQKNEDTDHNFSTDPIQPWIDGEWVKARGTTLGSDNGMGVAASLAVLASTDLEHGPVEALFTIDEERSMVGAEALQPGWLKGDILLNLDTEEEGELYVGCAGGVDVDASASYEQEATPADSQWFRIAVKGLKGGHSGCDIHLQRGNANKILVSLLKELSKLGVRVGSIRGGSLSNAIPREAFATVAVPADQIEAVNAAMDHQQAIARNLLAATDAGVTITAENCEAAGSVMAARDQQIWLDAFHAVPNGVDRMSESVEGVVETSNNFAIMNVAEGKVVVNCFARSLVDDSTSEIGERIAGLLRLAGADVALKGQFPGWQPNMDSPILAAMQETYMDVFGKQPEIKVIHAGLECGILGSAYPNWDMISIGPTICFPHSPDEMVHIASVEKFWTLLTASLARVPVKA</sequence>
<dbReference type="Proteomes" id="UP000196573">
    <property type="component" value="Unassembled WGS sequence"/>
</dbReference>
<dbReference type="GO" id="GO:0005829">
    <property type="term" value="C:cytosol"/>
    <property type="evidence" value="ECO:0007669"/>
    <property type="project" value="TreeGrafter"/>
</dbReference>
<dbReference type="RefSeq" id="WP_087111377.1">
    <property type="nucleotide sequence ID" value="NZ_CBCSCN010000007.1"/>
</dbReference>
<keyword evidence="4" id="KW-0479">Metal-binding</keyword>
<dbReference type="GO" id="GO:0006508">
    <property type="term" value="P:proteolysis"/>
    <property type="evidence" value="ECO:0007669"/>
    <property type="project" value="UniProtKB-KW"/>
</dbReference>
<keyword evidence="9" id="KW-0170">Cobalt</keyword>
<feature type="domain" description="Peptidase M20 dimerisation" evidence="19">
    <location>
        <begin position="210"/>
        <end position="295"/>
    </location>
</feature>
<accession>A0A1X7AMF0</accession>
<keyword evidence="3" id="KW-0645">Protease</keyword>
<comment type="similarity">
    <text evidence="13">Belongs to the peptidase M20C family.</text>
</comment>
<dbReference type="InterPro" id="IPR001160">
    <property type="entry name" value="Peptidase_M20C"/>
</dbReference>
<evidence type="ECO:0000256" key="10">
    <source>
        <dbReference type="ARBA" id="ARBA00036421"/>
    </source>
</evidence>
<comment type="catalytic activity">
    <reaction evidence="10">
        <text>Hydrolysis of dipeptides, preferentially hydrophobic dipeptides including prolyl amino acids.</text>
        <dbReference type="EC" id="3.4.13.18"/>
    </reaction>
</comment>
<evidence type="ECO:0000256" key="9">
    <source>
        <dbReference type="ARBA" id="ARBA00023285"/>
    </source>
</evidence>
<dbReference type="Gene3D" id="3.40.630.10">
    <property type="entry name" value="Zn peptidases"/>
    <property type="match status" value="2"/>
</dbReference>
<dbReference type="InterPro" id="IPR002933">
    <property type="entry name" value="Peptidase_M20"/>
</dbReference>
<dbReference type="AlphaFoldDB" id="A0A1X7AMF0"/>
<comment type="cofactor">
    <cofactor evidence="2">
        <name>Zn(2+)</name>
        <dbReference type="ChEBI" id="CHEBI:29105"/>
    </cofactor>
</comment>
<keyword evidence="7 20" id="KW-0224">Dipeptidase</keyword>
<name>A0A1X7AMF0_9GAMM</name>
<comment type="cofactor">
    <cofactor evidence="1">
        <name>Co(2+)</name>
        <dbReference type="ChEBI" id="CHEBI:48828"/>
    </cofactor>
</comment>
<keyword evidence="6" id="KW-0862">Zinc</keyword>
<evidence type="ECO:0000256" key="6">
    <source>
        <dbReference type="ARBA" id="ARBA00022833"/>
    </source>
</evidence>
<evidence type="ECO:0000256" key="3">
    <source>
        <dbReference type="ARBA" id="ARBA00022670"/>
    </source>
</evidence>
<dbReference type="CDD" id="cd03890">
    <property type="entry name" value="M20_pepD"/>
    <property type="match status" value="1"/>
</dbReference>
<evidence type="ECO:0000256" key="8">
    <source>
        <dbReference type="ARBA" id="ARBA00023049"/>
    </source>
</evidence>
<dbReference type="EMBL" id="FWPT01000007">
    <property type="protein sequence ID" value="SMA49094.1"/>
    <property type="molecule type" value="Genomic_DNA"/>
</dbReference>
<dbReference type="GO" id="GO:0070573">
    <property type="term" value="F:metallodipeptidase activity"/>
    <property type="evidence" value="ECO:0007669"/>
    <property type="project" value="TreeGrafter"/>
</dbReference>
<dbReference type="PANTHER" id="PTHR43501">
    <property type="entry name" value="CYTOSOL NON-SPECIFIC DIPEPTIDASE"/>
    <property type="match status" value="1"/>
</dbReference>
<dbReference type="InterPro" id="IPR036264">
    <property type="entry name" value="Bact_exopeptidase_dim_dom"/>
</dbReference>
<reference evidence="20 21" key="1">
    <citation type="submission" date="2017-03" db="EMBL/GenBank/DDBJ databases">
        <authorList>
            <person name="Afonso C.L."/>
            <person name="Miller P.J."/>
            <person name="Scott M.A."/>
            <person name="Spackman E."/>
            <person name="Goraichik I."/>
            <person name="Dimitrov K.M."/>
            <person name="Suarez D.L."/>
            <person name="Swayne D.E."/>
        </authorList>
    </citation>
    <scope>NUCLEOTIDE SEQUENCE [LARGE SCALE GENOMIC DNA]</scope>
    <source>
        <strain evidence="20">SB41UT1</strain>
    </source>
</reference>
<dbReference type="EC" id="3.4.13.18" evidence="11"/>
<dbReference type="FunFam" id="3.40.630.10:FF:000018">
    <property type="entry name" value="Aminoacyl-histidine dipeptidase PepD"/>
    <property type="match status" value="1"/>
</dbReference>
<gene>
    <name evidence="20" type="primary">pepD_1</name>
    <name evidence="20" type="ORF">EHSB41UT_03044</name>
</gene>
<evidence type="ECO:0000256" key="11">
    <source>
        <dbReference type="ARBA" id="ARBA00038976"/>
    </source>
</evidence>
<evidence type="ECO:0000256" key="2">
    <source>
        <dbReference type="ARBA" id="ARBA00001947"/>
    </source>
</evidence>
<dbReference type="InterPro" id="IPR011650">
    <property type="entry name" value="Peptidase_M20_dimer"/>
</dbReference>
<dbReference type="Pfam" id="PF01546">
    <property type="entry name" value="Peptidase_M20"/>
    <property type="match status" value="1"/>
</dbReference>
<evidence type="ECO:0000256" key="15">
    <source>
        <dbReference type="ARBA" id="ARBA00075285"/>
    </source>
</evidence>
<keyword evidence="8" id="KW-0482">Metalloprotease</keyword>
<organism evidence="20 21">
    <name type="scientific">Parendozoicomonas haliclonae</name>
    <dbReference type="NCBI Taxonomy" id="1960125"/>
    <lineage>
        <taxon>Bacteria</taxon>
        <taxon>Pseudomonadati</taxon>
        <taxon>Pseudomonadota</taxon>
        <taxon>Gammaproteobacteria</taxon>
        <taxon>Oceanospirillales</taxon>
        <taxon>Endozoicomonadaceae</taxon>
        <taxon>Parendozoicomonas</taxon>
    </lineage>
</organism>
<protein>
    <recommendedName>
        <fullName evidence="14">Cytosol non-specific dipeptidase</fullName>
        <ecNumber evidence="11">3.4.13.18</ecNumber>
    </recommendedName>
    <alternativeName>
        <fullName evidence="17">Aminoacyl-histidine dipeptidase</fullName>
    </alternativeName>
    <alternativeName>
        <fullName evidence="16">Beta-alanyl-histidine dipeptidase</fullName>
    </alternativeName>
    <alternativeName>
        <fullName evidence="15">Carnosinase</fullName>
    </alternativeName>
    <alternativeName>
        <fullName evidence="12">Peptidase D</fullName>
    </alternativeName>
    <alternativeName>
        <fullName evidence="18">Xaa-His dipeptidase</fullName>
    </alternativeName>
</protein>
<dbReference type="PRINTS" id="PR00934">
    <property type="entry name" value="XHISDIPTASE"/>
</dbReference>
<evidence type="ECO:0000313" key="21">
    <source>
        <dbReference type="Proteomes" id="UP000196573"/>
    </source>
</evidence>
<dbReference type="NCBIfam" id="TIGR01893">
    <property type="entry name" value="aa-his-dipept"/>
    <property type="match status" value="1"/>
</dbReference>
<dbReference type="FunFam" id="3.40.630.10:FF:000015">
    <property type="entry name" value="Aminoacyl-histidine dipeptidase PepD"/>
    <property type="match status" value="1"/>
</dbReference>
<proteinExistence type="inferred from homology"/>
<evidence type="ECO:0000256" key="17">
    <source>
        <dbReference type="ARBA" id="ARBA00077688"/>
    </source>
</evidence>
<dbReference type="SUPFAM" id="SSF55031">
    <property type="entry name" value="Bacterial exopeptidase dimerisation domain"/>
    <property type="match status" value="1"/>
</dbReference>
<dbReference type="OrthoDB" id="9773892at2"/>
<evidence type="ECO:0000256" key="4">
    <source>
        <dbReference type="ARBA" id="ARBA00022723"/>
    </source>
</evidence>
<dbReference type="PIRSF" id="PIRSF016599">
    <property type="entry name" value="Xaa-His_dipept"/>
    <property type="match status" value="1"/>
</dbReference>
<evidence type="ECO:0000256" key="18">
    <source>
        <dbReference type="ARBA" id="ARBA00078074"/>
    </source>
</evidence>
<keyword evidence="5 20" id="KW-0378">Hydrolase</keyword>
<evidence type="ECO:0000256" key="13">
    <source>
        <dbReference type="ARBA" id="ARBA00061423"/>
    </source>
</evidence>
<evidence type="ECO:0000256" key="5">
    <source>
        <dbReference type="ARBA" id="ARBA00022801"/>
    </source>
</evidence>
<evidence type="ECO:0000259" key="19">
    <source>
        <dbReference type="Pfam" id="PF07687"/>
    </source>
</evidence>
<evidence type="ECO:0000256" key="14">
    <source>
        <dbReference type="ARBA" id="ARBA00071271"/>
    </source>
</evidence>
<dbReference type="GO" id="GO:0046872">
    <property type="term" value="F:metal ion binding"/>
    <property type="evidence" value="ECO:0007669"/>
    <property type="project" value="UniProtKB-KW"/>
</dbReference>